<organism evidence="1">
    <name type="scientific">Aegilops tauschii</name>
    <name type="common">Tausch's goatgrass</name>
    <name type="synonym">Aegilops squarrosa</name>
    <dbReference type="NCBI Taxonomy" id="37682"/>
    <lineage>
        <taxon>Eukaryota</taxon>
        <taxon>Viridiplantae</taxon>
        <taxon>Streptophyta</taxon>
        <taxon>Embryophyta</taxon>
        <taxon>Tracheophyta</taxon>
        <taxon>Spermatophyta</taxon>
        <taxon>Magnoliopsida</taxon>
        <taxon>Liliopsida</taxon>
        <taxon>Poales</taxon>
        <taxon>Poaceae</taxon>
        <taxon>BOP clade</taxon>
        <taxon>Pooideae</taxon>
        <taxon>Triticodae</taxon>
        <taxon>Triticeae</taxon>
        <taxon>Triticinae</taxon>
        <taxon>Aegilops</taxon>
    </lineage>
</organism>
<proteinExistence type="predicted"/>
<dbReference type="EnsemblPlants" id="EMT13090">
    <property type="protein sequence ID" value="EMT13090"/>
    <property type="gene ID" value="F775_00908"/>
</dbReference>
<evidence type="ECO:0000313" key="1">
    <source>
        <dbReference type="EnsemblPlants" id="EMT13090"/>
    </source>
</evidence>
<dbReference type="PANTHER" id="PTHR34223">
    <property type="entry name" value="OS11G0201299 PROTEIN"/>
    <property type="match status" value="1"/>
</dbReference>
<accession>R7W5Z9</accession>
<evidence type="ECO:0008006" key="2">
    <source>
        <dbReference type="Google" id="ProtNLM"/>
    </source>
</evidence>
<dbReference type="ExpressionAtlas" id="R7W5Z9">
    <property type="expression patterns" value="baseline"/>
</dbReference>
<name>R7W5Z9_AEGTA</name>
<sequence>MKQSHIDLEKIVSRSLKRLSIIGCSSDMYYRISISTPCLISFTLDGFQDKTPLLESTPLLETAFVRLGCDYKDTCHNYEDGLFCGANDASCRNCLAYNDGMSKTVLLGALYNAKHLELISTSEMFIFARDLKWCPIFNKLKTLLLNDYWCVAPDFDALTCILKHSPVLEKLTLQLVSEGQQAHRVEMKGSYSSMERSTVISEHLKLMSVKYNVVDDRVLQLLKFMCTFNIHKLTDNPFHVCYILNFH</sequence>
<dbReference type="InterPro" id="IPR053197">
    <property type="entry name" value="F-box_SCFL_complex_component"/>
</dbReference>
<protein>
    <recommendedName>
        <fullName evidence="2">FBD domain-containing protein</fullName>
    </recommendedName>
</protein>
<dbReference type="AlphaFoldDB" id="R7W5Z9"/>
<reference evidence="1" key="1">
    <citation type="submission" date="2015-06" db="UniProtKB">
        <authorList>
            <consortium name="EnsemblPlants"/>
        </authorList>
    </citation>
    <scope>IDENTIFICATION</scope>
</reference>
<dbReference type="PANTHER" id="PTHR34223:SF80">
    <property type="entry name" value="OS11G0205900 PROTEIN"/>
    <property type="match status" value="1"/>
</dbReference>